<dbReference type="GO" id="GO:0004673">
    <property type="term" value="F:protein histidine kinase activity"/>
    <property type="evidence" value="ECO:0007669"/>
    <property type="project" value="UniProtKB-EC"/>
</dbReference>
<dbReference type="RefSeq" id="WP_187479750.1">
    <property type="nucleotide sequence ID" value="NZ_CP060697.1"/>
</dbReference>
<sequence length="243" mass="25299">MANAPPAPMPVFLDSPGPVAEVDLLEMFAPAEPAGPSACPVSSGPLWRADAIHRARNLAQLAMSLANVGSCPTRCWLTPKMAAEARALSRAYEELGTDHPDATLSCDKGLRDVVSRLVLLFGSERGIRALVETQPVDMPAESCRALILSCSELVINALKYGYTGDRGGHIAISLARTATGAELVVGDDGEGSADLCTAGSGSRLLDQFGEMLGARIDRESGPGGRGLVVRIAIPADHLAAASR</sequence>
<dbReference type="EMBL" id="CP060697">
    <property type="protein sequence ID" value="QNM82795.1"/>
    <property type="molecule type" value="Genomic_DNA"/>
</dbReference>
<evidence type="ECO:0000256" key="6">
    <source>
        <dbReference type="ARBA" id="ARBA00022777"/>
    </source>
</evidence>
<organism evidence="9 10">
    <name type="scientific">Sphingomonas sabuli</name>
    <dbReference type="NCBI Taxonomy" id="2764186"/>
    <lineage>
        <taxon>Bacteria</taxon>
        <taxon>Pseudomonadati</taxon>
        <taxon>Pseudomonadota</taxon>
        <taxon>Alphaproteobacteria</taxon>
        <taxon>Sphingomonadales</taxon>
        <taxon>Sphingomonadaceae</taxon>
        <taxon>Sphingomonas</taxon>
    </lineage>
</organism>
<proteinExistence type="predicted"/>
<comment type="catalytic activity">
    <reaction evidence="1">
        <text>ATP + protein L-histidine = ADP + protein N-phospho-L-histidine.</text>
        <dbReference type="EC" id="2.7.13.3"/>
    </reaction>
</comment>
<dbReference type="Gene3D" id="3.30.565.10">
    <property type="entry name" value="Histidine kinase-like ATPase, C-terminal domain"/>
    <property type="match status" value="1"/>
</dbReference>
<dbReference type="PANTHER" id="PTHR41523">
    <property type="entry name" value="TWO-COMPONENT SYSTEM SENSOR PROTEIN"/>
    <property type="match status" value="1"/>
</dbReference>
<dbReference type="SUPFAM" id="SSF55874">
    <property type="entry name" value="ATPase domain of HSP90 chaperone/DNA topoisomerase II/histidine kinase"/>
    <property type="match status" value="1"/>
</dbReference>
<evidence type="ECO:0000256" key="7">
    <source>
        <dbReference type="ARBA" id="ARBA00022840"/>
    </source>
</evidence>
<evidence type="ECO:0000313" key="10">
    <source>
        <dbReference type="Proteomes" id="UP000515861"/>
    </source>
</evidence>
<dbReference type="PANTHER" id="PTHR41523:SF7">
    <property type="entry name" value="HISTIDINE KINASE"/>
    <property type="match status" value="1"/>
</dbReference>
<evidence type="ECO:0000256" key="5">
    <source>
        <dbReference type="ARBA" id="ARBA00022741"/>
    </source>
</evidence>
<dbReference type="KEGG" id="ssau:H8M03_12560"/>
<dbReference type="EC" id="2.7.13.3" evidence="2"/>
<gene>
    <name evidence="9" type="ORF">H8M03_12560</name>
</gene>
<evidence type="ECO:0000256" key="1">
    <source>
        <dbReference type="ARBA" id="ARBA00000085"/>
    </source>
</evidence>
<evidence type="ECO:0000313" key="9">
    <source>
        <dbReference type="EMBL" id="QNM82795.1"/>
    </source>
</evidence>
<dbReference type="AlphaFoldDB" id="A0A7G9L2E6"/>
<keyword evidence="4" id="KW-0808">Transferase</keyword>
<evidence type="ECO:0000256" key="4">
    <source>
        <dbReference type="ARBA" id="ARBA00022679"/>
    </source>
</evidence>
<evidence type="ECO:0000259" key="8">
    <source>
        <dbReference type="Pfam" id="PF13581"/>
    </source>
</evidence>
<keyword evidence="5" id="KW-0547">Nucleotide-binding</keyword>
<dbReference type="InterPro" id="IPR003594">
    <property type="entry name" value="HATPase_dom"/>
</dbReference>
<protein>
    <recommendedName>
        <fullName evidence="2">histidine kinase</fullName>
        <ecNumber evidence="2">2.7.13.3</ecNumber>
    </recommendedName>
</protein>
<dbReference type="Pfam" id="PF13581">
    <property type="entry name" value="HATPase_c_2"/>
    <property type="match status" value="1"/>
</dbReference>
<accession>A0A7G9L2E6</accession>
<dbReference type="GO" id="GO:0005524">
    <property type="term" value="F:ATP binding"/>
    <property type="evidence" value="ECO:0007669"/>
    <property type="project" value="UniProtKB-KW"/>
</dbReference>
<evidence type="ECO:0000256" key="3">
    <source>
        <dbReference type="ARBA" id="ARBA00022553"/>
    </source>
</evidence>
<dbReference type="Proteomes" id="UP000515861">
    <property type="component" value="Chromosome"/>
</dbReference>
<keyword evidence="6 9" id="KW-0418">Kinase</keyword>
<dbReference type="InterPro" id="IPR036890">
    <property type="entry name" value="HATPase_C_sf"/>
</dbReference>
<feature type="domain" description="Histidine kinase/HSP90-like ATPase" evidence="8">
    <location>
        <begin position="136"/>
        <end position="229"/>
    </location>
</feature>
<evidence type="ECO:0000256" key="2">
    <source>
        <dbReference type="ARBA" id="ARBA00012438"/>
    </source>
</evidence>
<keyword evidence="10" id="KW-1185">Reference proteome</keyword>
<reference evidence="9 10" key="1">
    <citation type="submission" date="2020-08" db="EMBL/GenBank/DDBJ databases">
        <title>Sphingomonas sp. sand1-3 16S ribosomal RNA gene Genome sequencing and assembly.</title>
        <authorList>
            <person name="Kang M."/>
        </authorList>
    </citation>
    <scope>NUCLEOTIDE SEQUENCE [LARGE SCALE GENOMIC DNA]</scope>
    <source>
        <strain evidence="10">sand1-3</strain>
    </source>
</reference>
<keyword evidence="3" id="KW-0597">Phosphoprotein</keyword>
<name>A0A7G9L2E6_9SPHN</name>
<keyword evidence="7" id="KW-0067">ATP-binding</keyword>